<evidence type="ECO:0000313" key="3">
    <source>
        <dbReference type="Proteomes" id="UP000429607"/>
    </source>
</evidence>
<dbReference type="EMBL" id="QXFV01012146">
    <property type="protein sequence ID" value="KAE8951977.1"/>
    <property type="molecule type" value="Genomic_DNA"/>
</dbReference>
<reference evidence="1 3" key="1">
    <citation type="submission" date="2018-09" db="EMBL/GenBank/DDBJ databases">
        <title>Genomic investigation of the strawberry pathogen Phytophthora fragariae indicates pathogenicity is determined by transcriptional variation in three key races.</title>
        <authorList>
            <person name="Adams T.M."/>
            <person name="Armitage A.D."/>
            <person name="Sobczyk M.K."/>
            <person name="Bates H.J."/>
            <person name="Dunwell J.M."/>
            <person name="Nellist C.F."/>
            <person name="Harrison R.J."/>
        </authorList>
    </citation>
    <scope>NUCLEOTIDE SEQUENCE [LARGE SCALE GENOMIC DNA]</scope>
    <source>
        <strain evidence="1 3">SCRP249</strain>
        <strain evidence="2 4">SCRP333</strain>
    </source>
</reference>
<dbReference type="EMBL" id="QXFT01011864">
    <property type="protein sequence ID" value="KAE9259857.1"/>
    <property type="molecule type" value="Genomic_DNA"/>
</dbReference>
<comment type="caution">
    <text evidence="1">The sequence shown here is derived from an EMBL/GenBank/DDBJ whole genome shotgun (WGS) entry which is preliminary data.</text>
</comment>
<protein>
    <submittedName>
        <fullName evidence="1">Uncharacterized protein</fullName>
    </submittedName>
</protein>
<proteinExistence type="predicted"/>
<gene>
    <name evidence="1" type="ORF">PR001_g33490</name>
    <name evidence="2" type="ORF">PR003_g34603</name>
</gene>
<sequence>MLDVVGRAHDKELATSTVLKTDDVVLNVFRGALDQSNRAVEGNG</sequence>
<evidence type="ECO:0000313" key="4">
    <source>
        <dbReference type="Proteomes" id="UP000434957"/>
    </source>
</evidence>
<dbReference type="AlphaFoldDB" id="A0A6A3G5S5"/>
<accession>A0A6A3G5S5</accession>
<dbReference type="Proteomes" id="UP000429607">
    <property type="component" value="Unassembled WGS sequence"/>
</dbReference>
<evidence type="ECO:0000313" key="1">
    <source>
        <dbReference type="EMBL" id="KAE8951977.1"/>
    </source>
</evidence>
<keyword evidence="4" id="KW-1185">Reference proteome</keyword>
<evidence type="ECO:0000313" key="2">
    <source>
        <dbReference type="EMBL" id="KAE9259857.1"/>
    </source>
</evidence>
<name>A0A6A3G5S5_9STRA</name>
<organism evidence="1 3">
    <name type="scientific">Phytophthora rubi</name>
    <dbReference type="NCBI Taxonomy" id="129364"/>
    <lineage>
        <taxon>Eukaryota</taxon>
        <taxon>Sar</taxon>
        <taxon>Stramenopiles</taxon>
        <taxon>Oomycota</taxon>
        <taxon>Peronosporomycetes</taxon>
        <taxon>Peronosporales</taxon>
        <taxon>Peronosporaceae</taxon>
        <taxon>Phytophthora</taxon>
    </lineage>
</organism>
<dbReference type="Proteomes" id="UP000434957">
    <property type="component" value="Unassembled WGS sequence"/>
</dbReference>